<feature type="transmembrane region" description="Helical" evidence="1">
    <location>
        <begin position="96"/>
        <end position="113"/>
    </location>
</feature>
<evidence type="ECO:0000313" key="2">
    <source>
        <dbReference type="EMBL" id="KPC50403.1"/>
    </source>
</evidence>
<organism evidence="2 3">
    <name type="scientific">Amantichitinum ursilacus</name>
    <dbReference type="NCBI Taxonomy" id="857265"/>
    <lineage>
        <taxon>Bacteria</taxon>
        <taxon>Pseudomonadati</taxon>
        <taxon>Pseudomonadota</taxon>
        <taxon>Betaproteobacteria</taxon>
        <taxon>Neisseriales</taxon>
        <taxon>Chitinibacteraceae</taxon>
        <taxon>Amantichitinum</taxon>
    </lineage>
</organism>
<dbReference type="EMBL" id="LAQT01000029">
    <property type="protein sequence ID" value="KPC50403.1"/>
    <property type="molecule type" value="Genomic_DNA"/>
</dbReference>
<gene>
    <name evidence="2" type="ORF">WG78_17385</name>
</gene>
<evidence type="ECO:0000256" key="1">
    <source>
        <dbReference type="SAM" id="Phobius"/>
    </source>
</evidence>
<keyword evidence="1" id="KW-1133">Transmembrane helix</keyword>
<evidence type="ECO:0008006" key="4">
    <source>
        <dbReference type="Google" id="ProtNLM"/>
    </source>
</evidence>
<feature type="transmembrane region" description="Helical" evidence="1">
    <location>
        <begin position="384"/>
        <end position="405"/>
    </location>
</feature>
<dbReference type="Proteomes" id="UP000037939">
    <property type="component" value="Unassembled WGS sequence"/>
</dbReference>
<proteinExistence type="predicted"/>
<feature type="transmembrane region" description="Helical" evidence="1">
    <location>
        <begin position="158"/>
        <end position="177"/>
    </location>
</feature>
<keyword evidence="1" id="KW-0812">Transmembrane</keyword>
<dbReference type="STRING" id="857265.WG78_17385"/>
<sequence>MPKPSNNVDPKAWLFALFVLSVLLAAFLILRGTGNVEDPFLQGEYFASSASLLTTTPGGFEPLTIHGALDYLPAMVTRAIWGPTDYFVPTLMLYKLLRLLAGALLFVVAYQASRGKPHQALLVFGVGVMATQLVNYRDLMWLASLYVWLLLTGRSFKPAAQTALLVLFGALVGLGMFWSYDRGLTTIVALGGSTLWMAVRDKRFVISLVVFVGVVALLGALFETCSLSNYAANIKVLMDTSAQWSYGLQRWPVILTILTSLVNITALTALIYTARHSLRFAQRPHAGPQVLGFVLASLMMFKIGINRADVDHIYWSMWIPALIALTIYGRDFAFPRYLRIAAVVLVVLALPCAAKFHHPAFVLVTGLLALAISTNKPTFTPVRWAFVVLIIGTLGLTLLTAAHNYRAGQYAWIEKPNAWGDNAAASPEGVRWAAEQVLASQSGCLLDLSNNGVINGLTRLPSCTRFTYLVYAGPANENELIDAVRSSAPKAVVYSTTEPSYTVDGRSMRERFPQLDAYLVSQYPDEKCNKGYCIRYQRG</sequence>
<feature type="transmembrane region" description="Helical" evidence="1">
    <location>
        <begin position="12"/>
        <end position="30"/>
    </location>
</feature>
<evidence type="ECO:0000313" key="3">
    <source>
        <dbReference type="Proteomes" id="UP000037939"/>
    </source>
</evidence>
<feature type="transmembrane region" description="Helical" evidence="1">
    <location>
        <begin position="312"/>
        <end position="328"/>
    </location>
</feature>
<dbReference type="RefSeq" id="WP_053939082.1">
    <property type="nucleotide sequence ID" value="NZ_LAQT01000029.1"/>
</dbReference>
<accession>A0A0N0XIS7</accession>
<protein>
    <recommendedName>
        <fullName evidence="4">Glycosyltransferase RgtA/B/C/D-like domain-containing protein</fullName>
    </recommendedName>
</protein>
<keyword evidence="3" id="KW-1185">Reference proteome</keyword>
<feature type="transmembrane region" description="Helical" evidence="1">
    <location>
        <begin position="206"/>
        <end position="231"/>
    </location>
</feature>
<dbReference type="AlphaFoldDB" id="A0A0N0XIS7"/>
<feature type="transmembrane region" description="Helical" evidence="1">
    <location>
        <begin position="340"/>
        <end position="372"/>
    </location>
</feature>
<name>A0A0N0XIS7_9NEIS</name>
<comment type="caution">
    <text evidence="2">The sequence shown here is derived from an EMBL/GenBank/DDBJ whole genome shotgun (WGS) entry which is preliminary data.</text>
</comment>
<reference evidence="2 3" key="1">
    <citation type="submission" date="2015-07" db="EMBL/GenBank/DDBJ databases">
        <title>Draft genome sequence of the Amantichitinum ursilacus IGB-41, a new chitin-degrading bacterium.</title>
        <authorList>
            <person name="Kirstahler P."/>
            <person name="Guenther M."/>
            <person name="Grumaz C."/>
            <person name="Rupp S."/>
            <person name="Zibek S."/>
            <person name="Sohn K."/>
        </authorList>
    </citation>
    <scope>NUCLEOTIDE SEQUENCE [LARGE SCALE GENOMIC DNA]</scope>
    <source>
        <strain evidence="2 3">IGB-41</strain>
    </source>
</reference>
<dbReference type="OrthoDB" id="9180382at2"/>
<keyword evidence="1" id="KW-0472">Membrane</keyword>
<feature type="transmembrane region" description="Helical" evidence="1">
    <location>
        <begin position="286"/>
        <end position="306"/>
    </location>
</feature>
<feature type="transmembrane region" description="Helical" evidence="1">
    <location>
        <begin position="251"/>
        <end position="274"/>
    </location>
</feature>